<proteinExistence type="predicted"/>
<evidence type="ECO:0000313" key="3">
    <source>
        <dbReference type="Proteomes" id="UP001205998"/>
    </source>
</evidence>
<feature type="domain" description="Immunoglobulin V-set" evidence="1">
    <location>
        <begin position="19"/>
        <end position="112"/>
    </location>
</feature>
<dbReference type="PANTHER" id="PTHR46013:SF4">
    <property type="entry name" value="B-CELL RECEPTOR CD22-RELATED"/>
    <property type="match status" value="1"/>
</dbReference>
<organism evidence="2 3">
    <name type="scientific">Silurus asotus</name>
    <name type="common">Amur catfish</name>
    <name type="synonym">Parasilurus asotus</name>
    <dbReference type="NCBI Taxonomy" id="30991"/>
    <lineage>
        <taxon>Eukaryota</taxon>
        <taxon>Metazoa</taxon>
        <taxon>Chordata</taxon>
        <taxon>Craniata</taxon>
        <taxon>Vertebrata</taxon>
        <taxon>Euteleostomi</taxon>
        <taxon>Actinopterygii</taxon>
        <taxon>Neopterygii</taxon>
        <taxon>Teleostei</taxon>
        <taxon>Ostariophysi</taxon>
        <taxon>Siluriformes</taxon>
        <taxon>Siluridae</taxon>
        <taxon>Silurus</taxon>
    </lineage>
</organism>
<dbReference type="InterPro" id="IPR036179">
    <property type="entry name" value="Ig-like_dom_sf"/>
</dbReference>
<dbReference type="EMBL" id="MU593458">
    <property type="protein sequence ID" value="KAI5607206.1"/>
    <property type="molecule type" value="Genomic_DNA"/>
</dbReference>
<keyword evidence="3" id="KW-1185">Reference proteome</keyword>
<comment type="caution">
    <text evidence="2">The sequence shown here is derived from an EMBL/GenBank/DDBJ whole genome shotgun (WGS) entry which is preliminary data.</text>
</comment>
<reference evidence="2" key="1">
    <citation type="submission" date="2018-07" db="EMBL/GenBank/DDBJ databases">
        <title>Comparative genomics of catfishes provides insights into carnivory and benthic adaptation.</title>
        <authorList>
            <person name="Zhang Y."/>
            <person name="Wang D."/>
            <person name="Peng Z."/>
            <person name="Zheng S."/>
            <person name="Shao F."/>
            <person name="Tao W."/>
        </authorList>
    </citation>
    <scope>NUCLEOTIDE SEQUENCE</scope>
    <source>
        <strain evidence="2">Chongqing</strain>
    </source>
</reference>
<protein>
    <submittedName>
        <fullName evidence="2">Sialic acid-binding Ig-like lectin 14</fullName>
    </submittedName>
</protein>
<dbReference type="Pfam" id="PF07686">
    <property type="entry name" value="V-set"/>
    <property type="match status" value="1"/>
</dbReference>
<dbReference type="Gene3D" id="2.60.40.10">
    <property type="entry name" value="Immunoglobulins"/>
    <property type="match status" value="1"/>
</dbReference>
<dbReference type="SUPFAM" id="SSF48726">
    <property type="entry name" value="Immunoglobulin"/>
    <property type="match status" value="1"/>
</dbReference>
<feature type="non-terminal residue" evidence="2">
    <location>
        <position position="112"/>
    </location>
</feature>
<dbReference type="InterPro" id="IPR013106">
    <property type="entry name" value="Ig_V-set"/>
</dbReference>
<gene>
    <name evidence="2" type="ORF">C0J50_12449</name>
</gene>
<dbReference type="InterPro" id="IPR013783">
    <property type="entry name" value="Ig-like_fold"/>
</dbReference>
<feature type="non-terminal residue" evidence="2">
    <location>
        <position position="1"/>
    </location>
</feature>
<evidence type="ECO:0000259" key="1">
    <source>
        <dbReference type="Pfam" id="PF07686"/>
    </source>
</evidence>
<dbReference type="AlphaFoldDB" id="A0AAD4ZZZ3"/>
<evidence type="ECO:0000313" key="2">
    <source>
        <dbReference type="EMBL" id="KAI5607206.1"/>
    </source>
</evidence>
<sequence>ALGNEWSVKYSKLDLCAVKGSTVVMEATYTHPTGLTVINRFWFINPVKDVKATDLSNESGYSGRVKYLGDKQNHFSLRLNDVKKSDENMYSFRFNTTKNKYQGKSGITLRVT</sequence>
<dbReference type="PANTHER" id="PTHR46013">
    <property type="entry name" value="VASCULAR CELL ADHESION MOLECULE 1"/>
    <property type="match status" value="1"/>
</dbReference>
<name>A0AAD4ZZZ3_SILAS</name>
<dbReference type="Proteomes" id="UP001205998">
    <property type="component" value="Unassembled WGS sequence"/>
</dbReference>
<accession>A0AAD4ZZZ3</accession>